<organism evidence="9 10">
    <name type="scientific">Metabacillus endolithicus</name>
    <dbReference type="NCBI Taxonomy" id="1535204"/>
    <lineage>
        <taxon>Bacteria</taxon>
        <taxon>Bacillati</taxon>
        <taxon>Bacillota</taxon>
        <taxon>Bacilli</taxon>
        <taxon>Bacillales</taxon>
        <taxon>Bacillaceae</taxon>
        <taxon>Metabacillus</taxon>
    </lineage>
</organism>
<keyword evidence="3" id="KW-0813">Transport</keyword>
<comment type="similarity">
    <text evidence="2">Belongs to the auxin efflux carrier (TC 2.A.69) family.</text>
</comment>
<dbReference type="Gene3D" id="1.20.1530.20">
    <property type="match status" value="1"/>
</dbReference>
<dbReference type="InterPro" id="IPR038770">
    <property type="entry name" value="Na+/solute_symporter_sf"/>
</dbReference>
<keyword evidence="6 8" id="KW-1133">Transmembrane helix</keyword>
<name>A0ABW5C130_9BACI</name>
<feature type="transmembrane region" description="Helical" evidence="8">
    <location>
        <begin position="6"/>
        <end position="24"/>
    </location>
</feature>
<feature type="transmembrane region" description="Helical" evidence="8">
    <location>
        <begin position="158"/>
        <end position="178"/>
    </location>
</feature>
<evidence type="ECO:0000256" key="5">
    <source>
        <dbReference type="ARBA" id="ARBA00022692"/>
    </source>
</evidence>
<evidence type="ECO:0000256" key="3">
    <source>
        <dbReference type="ARBA" id="ARBA00022448"/>
    </source>
</evidence>
<evidence type="ECO:0000256" key="6">
    <source>
        <dbReference type="ARBA" id="ARBA00022989"/>
    </source>
</evidence>
<protein>
    <submittedName>
        <fullName evidence="9">AEC family transporter</fullName>
    </submittedName>
</protein>
<proteinExistence type="inferred from homology"/>
<feature type="transmembrane region" description="Helical" evidence="8">
    <location>
        <begin position="221"/>
        <end position="245"/>
    </location>
</feature>
<dbReference type="PANTHER" id="PTHR36838:SF1">
    <property type="entry name" value="SLR1864 PROTEIN"/>
    <property type="match status" value="1"/>
</dbReference>
<feature type="transmembrane region" description="Helical" evidence="8">
    <location>
        <begin position="125"/>
        <end position="146"/>
    </location>
</feature>
<keyword evidence="10" id="KW-1185">Reference proteome</keyword>
<feature type="transmembrane region" description="Helical" evidence="8">
    <location>
        <begin position="100"/>
        <end position="119"/>
    </location>
</feature>
<comment type="caution">
    <text evidence="9">The sequence shown here is derived from an EMBL/GenBank/DDBJ whole genome shotgun (WGS) entry which is preliminary data.</text>
</comment>
<comment type="subcellular location">
    <subcellularLocation>
        <location evidence="1">Cell membrane</location>
        <topology evidence="1">Multi-pass membrane protein</topology>
    </subcellularLocation>
</comment>
<feature type="transmembrane region" description="Helical" evidence="8">
    <location>
        <begin position="280"/>
        <end position="302"/>
    </location>
</feature>
<accession>A0ABW5C130</accession>
<dbReference type="EMBL" id="JBHUIK010000004">
    <property type="protein sequence ID" value="MFD2215525.1"/>
    <property type="molecule type" value="Genomic_DNA"/>
</dbReference>
<evidence type="ECO:0000256" key="7">
    <source>
        <dbReference type="ARBA" id="ARBA00023136"/>
    </source>
</evidence>
<sequence>MDVLTLILLNVIFPVFVLMGMGIFFHRKFHFNLDTLSKITTYYFIPTVGFVNIYESEINGKILLQVIGFQLTLCVALMIVSSLISKLIKLDKGMSANFKNSIVLVNSGNFGLPVSQLVFSQNPLGLSIQIVVTVIQGFVTYTYGLINSVSVNSKGVKVFYEFIKMPMIYALFLGMLLQGVNVKIPEFIWSPIESVSDAFLAMALLTLGAQVAYIKIKRISLVLILSCFGRLILAPIIALVIIYTFQLEGTTAQALFIASSYPSSRNSAQLALEYKNYPEFAGQTVLVSTLLSSVTVTIIVYVSKIIF</sequence>
<feature type="transmembrane region" description="Helical" evidence="8">
    <location>
        <begin position="36"/>
        <end position="54"/>
    </location>
</feature>
<keyword evidence="5 8" id="KW-0812">Transmembrane</keyword>
<reference evidence="10" key="1">
    <citation type="journal article" date="2019" name="Int. J. Syst. Evol. Microbiol.">
        <title>The Global Catalogue of Microorganisms (GCM) 10K type strain sequencing project: providing services to taxonomists for standard genome sequencing and annotation.</title>
        <authorList>
            <consortium name="The Broad Institute Genomics Platform"/>
            <consortium name="The Broad Institute Genome Sequencing Center for Infectious Disease"/>
            <person name="Wu L."/>
            <person name="Ma J."/>
        </authorList>
    </citation>
    <scope>NUCLEOTIDE SEQUENCE [LARGE SCALE GENOMIC DNA]</scope>
    <source>
        <strain evidence="10">CGMCC 1.15474</strain>
    </source>
</reference>
<evidence type="ECO:0000256" key="8">
    <source>
        <dbReference type="SAM" id="Phobius"/>
    </source>
</evidence>
<dbReference type="InterPro" id="IPR004776">
    <property type="entry name" value="Mem_transp_PIN-like"/>
</dbReference>
<dbReference type="PANTHER" id="PTHR36838">
    <property type="entry name" value="AUXIN EFFLUX CARRIER FAMILY PROTEIN"/>
    <property type="match status" value="1"/>
</dbReference>
<dbReference type="RefSeq" id="WP_379052692.1">
    <property type="nucleotide sequence ID" value="NZ_JBHUIK010000004.1"/>
</dbReference>
<evidence type="ECO:0000256" key="4">
    <source>
        <dbReference type="ARBA" id="ARBA00022475"/>
    </source>
</evidence>
<dbReference type="Pfam" id="PF03547">
    <property type="entry name" value="Mem_trans"/>
    <property type="match status" value="1"/>
</dbReference>
<evidence type="ECO:0000313" key="9">
    <source>
        <dbReference type="EMBL" id="MFD2215525.1"/>
    </source>
</evidence>
<feature type="transmembrane region" description="Helical" evidence="8">
    <location>
        <begin position="198"/>
        <end position="214"/>
    </location>
</feature>
<evidence type="ECO:0000256" key="2">
    <source>
        <dbReference type="ARBA" id="ARBA00010145"/>
    </source>
</evidence>
<evidence type="ECO:0000313" key="10">
    <source>
        <dbReference type="Proteomes" id="UP001597318"/>
    </source>
</evidence>
<keyword evidence="7 8" id="KW-0472">Membrane</keyword>
<gene>
    <name evidence="9" type="ORF">ACFSKK_17685</name>
</gene>
<feature type="transmembrane region" description="Helical" evidence="8">
    <location>
        <begin position="66"/>
        <end position="88"/>
    </location>
</feature>
<evidence type="ECO:0000256" key="1">
    <source>
        <dbReference type="ARBA" id="ARBA00004651"/>
    </source>
</evidence>
<dbReference type="Proteomes" id="UP001597318">
    <property type="component" value="Unassembled WGS sequence"/>
</dbReference>
<keyword evidence="4" id="KW-1003">Cell membrane</keyword>